<dbReference type="SUPFAM" id="SSF52172">
    <property type="entry name" value="CheY-like"/>
    <property type="match status" value="1"/>
</dbReference>
<evidence type="ECO:0000256" key="1">
    <source>
        <dbReference type="ARBA" id="ARBA00022553"/>
    </source>
</evidence>
<dbReference type="Pfam" id="PF00196">
    <property type="entry name" value="GerE"/>
    <property type="match status" value="1"/>
</dbReference>
<proteinExistence type="predicted"/>
<gene>
    <name evidence="8" type="ORF">ACFPM7_11025</name>
</gene>
<dbReference type="Proteomes" id="UP001596157">
    <property type="component" value="Unassembled WGS sequence"/>
</dbReference>
<evidence type="ECO:0000259" key="6">
    <source>
        <dbReference type="PROSITE" id="PS50043"/>
    </source>
</evidence>
<dbReference type="SMART" id="SM00421">
    <property type="entry name" value="HTH_LUXR"/>
    <property type="match status" value="1"/>
</dbReference>
<evidence type="ECO:0000313" key="8">
    <source>
        <dbReference type="EMBL" id="MFC5287583.1"/>
    </source>
</evidence>
<evidence type="ECO:0000259" key="7">
    <source>
        <dbReference type="PROSITE" id="PS50110"/>
    </source>
</evidence>
<dbReference type="CDD" id="cd06170">
    <property type="entry name" value="LuxR_C_like"/>
    <property type="match status" value="1"/>
</dbReference>
<comment type="caution">
    <text evidence="8">The sequence shown here is derived from an EMBL/GenBank/DDBJ whole genome shotgun (WGS) entry which is preliminary data.</text>
</comment>
<keyword evidence="9" id="KW-1185">Reference proteome</keyword>
<dbReference type="Gene3D" id="3.40.50.2300">
    <property type="match status" value="1"/>
</dbReference>
<dbReference type="RefSeq" id="WP_378246702.1">
    <property type="nucleotide sequence ID" value="NZ_JBHSKF010000004.1"/>
</dbReference>
<sequence>MIRVVVVDDEPMVCQHLQTILSSAEDIEVVDQAHDGAAAVEAVVRREPHVVLMDLKMPGVDGLTAIERITRMAKRPAVVALTTFDADENVIRAMRAGAAGFLLKTTPPGDLIDLVRVAAAGHTVMSPAATKRLIAAQSGEQKARERATELVDRLSEREAEVLAGLGLGLTNAEIAKRLHLSVATIKGYVGSTLAKLECGNRTEASRLAYDAGLVTR</sequence>
<dbReference type="InterPro" id="IPR000792">
    <property type="entry name" value="Tscrpt_reg_LuxR_C"/>
</dbReference>
<dbReference type="InterPro" id="IPR016032">
    <property type="entry name" value="Sig_transdc_resp-reg_C-effctor"/>
</dbReference>
<dbReference type="Pfam" id="PF00072">
    <property type="entry name" value="Response_reg"/>
    <property type="match status" value="1"/>
</dbReference>
<dbReference type="PANTHER" id="PTHR43214">
    <property type="entry name" value="TWO-COMPONENT RESPONSE REGULATOR"/>
    <property type="match status" value="1"/>
</dbReference>
<evidence type="ECO:0000256" key="5">
    <source>
        <dbReference type="PROSITE-ProRule" id="PRU00169"/>
    </source>
</evidence>
<dbReference type="PANTHER" id="PTHR43214:SF24">
    <property type="entry name" value="TRANSCRIPTIONAL REGULATORY PROTEIN NARL-RELATED"/>
    <property type="match status" value="1"/>
</dbReference>
<protein>
    <submittedName>
        <fullName evidence="8">Response regulator</fullName>
    </submittedName>
</protein>
<dbReference type="InterPro" id="IPR001789">
    <property type="entry name" value="Sig_transdc_resp-reg_receiver"/>
</dbReference>
<evidence type="ECO:0000256" key="3">
    <source>
        <dbReference type="ARBA" id="ARBA00023125"/>
    </source>
</evidence>
<organism evidence="8 9">
    <name type="scientific">Actinokineospora guangxiensis</name>
    <dbReference type="NCBI Taxonomy" id="1490288"/>
    <lineage>
        <taxon>Bacteria</taxon>
        <taxon>Bacillati</taxon>
        <taxon>Actinomycetota</taxon>
        <taxon>Actinomycetes</taxon>
        <taxon>Pseudonocardiales</taxon>
        <taxon>Pseudonocardiaceae</taxon>
        <taxon>Actinokineospora</taxon>
    </lineage>
</organism>
<dbReference type="PROSITE" id="PS50110">
    <property type="entry name" value="RESPONSE_REGULATORY"/>
    <property type="match status" value="1"/>
</dbReference>
<keyword evidence="4" id="KW-0804">Transcription</keyword>
<dbReference type="InterPro" id="IPR011006">
    <property type="entry name" value="CheY-like_superfamily"/>
</dbReference>
<dbReference type="PROSITE" id="PS50043">
    <property type="entry name" value="HTH_LUXR_2"/>
    <property type="match status" value="1"/>
</dbReference>
<accession>A0ABW0EMH2</accession>
<keyword evidence="3" id="KW-0238">DNA-binding</keyword>
<dbReference type="PRINTS" id="PR00038">
    <property type="entry name" value="HTHLUXR"/>
</dbReference>
<dbReference type="SMART" id="SM00448">
    <property type="entry name" value="REC"/>
    <property type="match status" value="1"/>
</dbReference>
<evidence type="ECO:0000256" key="4">
    <source>
        <dbReference type="ARBA" id="ARBA00023163"/>
    </source>
</evidence>
<feature type="domain" description="HTH luxR-type" evidence="6">
    <location>
        <begin position="147"/>
        <end position="212"/>
    </location>
</feature>
<evidence type="ECO:0000313" key="9">
    <source>
        <dbReference type="Proteomes" id="UP001596157"/>
    </source>
</evidence>
<keyword evidence="2" id="KW-0805">Transcription regulation</keyword>
<feature type="modified residue" description="4-aspartylphosphate" evidence="5">
    <location>
        <position position="54"/>
    </location>
</feature>
<dbReference type="SUPFAM" id="SSF46894">
    <property type="entry name" value="C-terminal effector domain of the bipartite response regulators"/>
    <property type="match status" value="1"/>
</dbReference>
<name>A0ABW0EMH2_9PSEU</name>
<evidence type="ECO:0000256" key="2">
    <source>
        <dbReference type="ARBA" id="ARBA00023015"/>
    </source>
</evidence>
<dbReference type="InterPro" id="IPR039420">
    <property type="entry name" value="WalR-like"/>
</dbReference>
<dbReference type="CDD" id="cd17535">
    <property type="entry name" value="REC_NarL-like"/>
    <property type="match status" value="1"/>
</dbReference>
<dbReference type="InterPro" id="IPR058245">
    <property type="entry name" value="NreC/VraR/RcsB-like_REC"/>
</dbReference>
<dbReference type="PROSITE" id="PS00622">
    <property type="entry name" value="HTH_LUXR_1"/>
    <property type="match status" value="1"/>
</dbReference>
<dbReference type="EMBL" id="JBHSKF010000004">
    <property type="protein sequence ID" value="MFC5287583.1"/>
    <property type="molecule type" value="Genomic_DNA"/>
</dbReference>
<keyword evidence="1 5" id="KW-0597">Phosphoprotein</keyword>
<feature type="domain" description="Response regulatory" evidence="7">
    <location>
        <begin position="3"/>
        <end position="119"/>
    </location>
</feature>
<reference evidence="9" key="1">
    <citation type="journal article" date="2019" name="Int. J. Syst. Evol. Microbiol.">
        <title>The Global Catalogue of Microorganisms (GCM) 10K type strain sequencing project: providing services to taxonomists for standard genome sequencing and annotation.</title>
        <authorList>
            <consortium name="The Broad Institute Genomics Platform"/>
            <consortium name="The Broad Institute Genome Sequencing Center for Infectious Disease"/>
            <person name="Wu L."/>
            <person name="Ma J."/>
        </authorList>
    </citation>
    <scope>NUCLEOTIDE SEQUENCE [LARGE SCALE GENOMIC DNA]</scope>
    <source>
        <strain evidence="9">CCUG 59778</strain>
    </source>
</reference>